<dbReference type="InterPro" id="IPR038077">
    <property type="entry name" value="Troponin_sf"/>
</dbReference>
<feature type="compositionally biased region" description="Low complexity" evidence="2">
    <location>
        <begin position="126"/>
        <end position="137"/>
    </location>
</feature>
<evidence type="ECO:0000256" key="1">
    <source>
        <dbReference type="SAM" id="Coils"/>
    </source>
</evidence>
<proteinExistence type="predicted"/>
<evidence type="ECO:0000313" key="4">
    <source>
        <dbReference type="Proteomes" id="UP000887567"/>
    </source>
</evidence>
<keyword evidence="1" id="KW-0175">Coiled coil</keyword>
<dbReference type="Proteomes" id="UP000887567">
    <property type="component" value="Unplaced"/>
</dbReference>
<feature type="coiled-coil region" evidence="1">
    <location>
        <begin position="48"/>
        <end position="82"/>
    </location>
</feature>
<feature type="compositionally biased region" description="Acidic residues" evidence="2">
    <location>
        <begin position="147"/>
        <end position="160"/>
    </location>
</feature>
<dbReference type="RefSeq" id="XP_020915663.1">
    <property type="nucleotide sequence ID" value="XM_021060004.2"/>
</dbReference>
<feature type="region of interest" description="Disordered" evidence="2">
    <location>
        <begin position="126"/>
        <end position="160"/>
    </location>
</feature>
<keyword evidence="4" id="KW-1185">Reference proteome</keyword>
<dbReference type="GeneID" id="110253132"/>
<dbReference type="AlphaFoldDB" id="A0A913Y5Y1"/>
<evidence type="ECO:0000256" key="2">
    <source>
        <dbReference type="SAM" id="MobiDB-lite"/>
    </source>
</evidence>
<dbReference type="EnsemblMetazoa" id="XM_021060004.2">
    <property type="protein sequence ID" value="XP_020915663.1"/>
    <property type="gene ID" value="LOC110253132"/>
</dbReference>
<dbReference type="KEGG" id="epa:110253132"/>
<reference evidence="3" key="1">
    <citation type="submission" date="2022-11" db="UniProtKB">
        <authorList>
            <consortium name="EnsemblMetazoa"/>
        </authorList>
    </citation>
    <scope>IDENTIFICATION</scope>
</reference>
<sequence>MSLSHAPSMELLSVMAISKYKRRRSSSICSVMTEDLRTSNFNSLRSDVQDIKEMIRKLYKQVDNYDAKRVELQSDFENLRKANKDFSLKVKDLHDILKNPPHVRVFSETSSPNKYIERLDTRSYTYGGSGRSSRSSSIRNDRGSAYDDYDDDDYLSDENYDERTFTKSAENFEIEDTSDA</sequence>
<dbReference type="OrthoDB" id="10320263at2759"/>
<organism evidence="3 4">
    <name type="scientific">Exaiptasia diaphana</name>
    <name type="common">Tropical sea anemone</name>
    <name type="synonym">Aiptasia pulchella</name>
    <dbReference type="NCBI Taxonomy" id="2652724"/>
    <lineage>
        <taxon>Eukaryota</taxon>
        <taxon>Metazoa</taxon>
        <taxon>Cnidaria</taxon>
        <taxon>Anthozoa</taxon>
        <taxon>Hexacorallia</taxon>
        <taxon>Actiniaria</taxon>
        <taxon>Aiptasiidae</taxon>
        <taxon>Exaiptasia</taxon>
    </lineage>
</organism>
<accession>A0A913Y5Y1</accession>
<name>A0A913Y5Y1_EXADI</name>
<dbReference type="SUPFAM" id="SSF90250">
    <property type="entry name" value="Troponin coil-coiled subunits"/>
    <property type="match status" value="1"/>
</dbReference>
<protein>
    <submittedName>
        <fullName evidence="3">Uncharacterized protein</fullName>
    </submittedName>
</protein>
<evidence type="ECO:0000313" key="3">
    <source>
        <dbReference type="EnsemblMetazoa" id="XP_020915663.1"/>
    </source>
</evidence>